<dbReference type="Gene3D" id="1.20.1290.10">
    <property type="entry name" value="AhpD-like"/>
    <property type="match status" value="1"/>
</dbReference>
<dbReference type="OrthoDB" id="9808310at2"/>
<accession>A0A1B8TU35</accession>
<dbReference type="InterPro" id="IPR003779">
    <property type="entry name" value="CMD-like"/>
</dbReference>
<dbReference type="SUPFAM" id="SSF69118">
    <property type="entry name" value="AhpD-like"/>
    <property type="match status" value="1"/>
</dbReference>
<dbReference type="Pfam" id="PF02627">
    <property type="entry name" value="CMD"/>
    <property type="match status" value="1"/>
</dbReference>
<evidence type="ECO:0000259" key="1">
    <source>
        <dbReference type="Pfam" id="PF02627"/>
    </source>
</evidence>
<dbReference type="Proteomes" id="UP000092612">
    <property type="component" value="Unassembled WGS sequence"/>
</dbReference>
<dbReference type="AlphaFoldDB" id="A0A1B8TU35"/>
<dbReference type="GO" id="GO:0051920">
    <property type="term" value="F:peroxiredoxin activity"/>
    <property type="evidence" value="ECO:0007669"/>
    <property type="project" value="InterPro"/>
</dbReference>
<dbReference type="PANTHER" id="PTHR35446:SF3">
    <property type="entry name" value="CMD DOMAIN-CONTAINING PROTEIN"/>
    <property type="match status" value="1"/>
</dbReference>
<evidence type="ECO:0000313" key="2">
    <source>
        <dbReference type="EMBL" id="OBY63187.1"/>
    </source>
</evidence>
<organism evidence="2 3">
    <name type="scientific">Polaribacter reichenbachii</name>
    <dbReference type="NCBI Taxonomy" id="996801"/>
    <lineage>
        <taxon>Bacteria</taxon>
        <taxon>Pseudomonadati</taxon>
        <taxon>Bacteroidota</taxon>
        <taxon>Flavobacteriia</taxon>
        <taxon>Flavobacteriales</taxon>
        <taxon>Flavobacteriaceae</taxon>
    </lineage>
</organism>
<dbReference type="STRING" id="996801.BW723_05560"/>
<dbReference type="InterPro" id="IPR004675">
    <property type="entry name" value="AhpD_core"/>
</dbReference>
<comment type="caution">
    <text evidence="2">The sequence shown here is derived from an EMBL/GenBank/DDBJ whole genome shotgun (WGS) entry which is preliminary data.</text>
</comment>
<proteinExistence type="predicted"/>
<keyword evidence="3" id="KW-1185">Reference proteome</keyword>
<keyword evidence="2" id="KW-0560">Oxidoreductase</keyword>
<evidence type="ECO:0000313" key="3">
    <source>
        <dbReference type="Proteomes" id="UP000092612"/>
    </source>
</evidence>
<feature type="domain" description="Carboxymuconolactone decarboxylase-like" evidence="1">
    <location>
        <begin position="53"/>
        <end position="106"/>
    </location>
</feature>
<dbReference type="EMBL" id="LSFL01000035">
    <property type="protein sequence ID" value="OBY63187.1"/>
    <property type="molecule type" value="Genomic_DNA"/>
</dbReference>
<dbReference type="NCBIfam" id="TIGR00778">
    <property type="entry name" value="ahpD_dom"/>
    <property type="match status" value="1"/>
</dbReference>
<gene>
    <name evidence="2" type="ORF">LPB301_10150</name>
</gene>
<dbReference type="PANTHER" id="PTHR35446">
    <property type="entry name" value="SI:CH211-175M2.5"/>
    <property type="match status" value="1"/>
</dbReference>
<name>A0A1B8TU35_9FLAO</name>
<dbReference type="KEGG" id="prn:BW723_05560"/>
<protein>
    <submittedName>
        <fullName evidence="2">Alkylhydroperoxidase</fullName>
    </submittedName>
</protein>
<sequence>MSVFNVPTRNEVSENNQAIFGQLEKGLGFVPNLYAAFAHSETALGNFLAFGQAKTSFSAKEKEVINLAVSQVNECVYCLSAHTAIGKMNGFTEDQILELRTGNASFDNKLDALSKFAKSVAINRGAATPEAIENFYEAGYTKGNLADAILLIGEITITNYFHKTTEVPVDFPVAEPLESLSI</sequence>
<dbReference type="InterPro" id="IPR029032">
    <property type="entry name" value="AhpD-like"/>
</dbReference>
<dbReference type="RefSeq" id="WP_068361108.1">
    <property type="nucleotide sequence ID" value="NZ_CP019337.1"/>
</dbReference>
<keyword evidence="2" id="KW-0575">Peroxidase</keyword>
<reference evidence="3" key="1">
    <citation type="submission" date="2016-02" db="EMBL/GenBank/DDBJ databases">
        <title>Paenibacillus sp. LPB0068, isolated from Crassostrea gigas.</title>
        <authorList>
            <person name="Shin S.-K."/>
            <person name="Yi H."/>
        </authorList>
    </citation>
    <scope>NUCLEOTIDE SEQUENCE [LARGE SCALE GENOMIC DNA]</scope>
    <source>
        <strain evidence="3">KCTC 23969</strain>
    </source>
</reference>